<proteinExistence type="predicted"/>
<evidence type="ECO:0000313" key="2">
    <source>
        <dbReference type="EMBL" id="VAW73758.1"/>
    </source>
</evidence>
<accession>A0A3B0XZG2</accession>
<protein>
    <recommendedName>
        <fullName evidence="3">Thymidine phosphorylase</fullName>
    </recommendedName>
</protein>
<organism evidence="2">
    <name type="scientific">hydrothermal vent metagenome</name>
    <dbReference type="NCBI Taxonomy" id="652676"/>
    <lineage>
        <taxon>unclassified sequences</taxon>
        <taxon>metagenomes</taxon>
        <taxon>ecological metagenomes</taxon>
    </lineage>
</organism>
<dbReference type="EMBL" id="UOFK01000041">
    <property type="protein sequence ID" value="VAW73758.1"/>
    <property type="molecule type" value="Genomic_DNA"/>
</dbReference>
<keyword evidence="1" id="KW-0175">Coiled coil</keyword>
<evidence type="ECO:0008006" key="3">
    <source>
        <dbReference type="Google" id="ProtNLM"/>
    </source>
</evidence>
<reference evidence="2" key="1">
    <citation type="submission" date="2018-06" db="EMBL/GenBank/DDBJ databases">
        <authorList>
            <person name="Zhirakovskaya E."/>
        </authorList>
    </citation>
    <scope>NUCLEOTIDE SEQUENCE</scope>
</reference>
<feature type="coiled-coil region" evidence="1">
    <location>
        <begin position="467"/>
        <end position="515"/>
    </location>
</feature>
<gene>
    <name evidence="2" type="ORF">MNBD_GAMMA13-514</name>
</gene>
<dbReference type="Pfam" id="PF07793">
    <property type="entry name" value="DUF1631"/>
    <property type="match status" value="1"/>
</dbReference>
<evidence type="ECO:0000256" key="1">
    <source>
        <dbReference type="SAM" id="Coils"/>
    </source>
</evidence>
<name>A0A3B0XZG2_9ZZZZ</name>
<dbReference type="AlphaFoldDB" id="A0A3B0XZG2"/>
<sequence>MAIAAKFQSLLDNCQEMAFSHLRPLMDCMFENADVALLDFAEKAESNTSQAIFFEAMNEVRTKRRAIEQHFFTELKNSFSAFPTKPDNQIQDDEPNNGFDTLSLVDTDEVETYVASQNASSKLASRIMEHIFALKQRLAVINSGNSIEENQIPGGPAWLATSFQHAVEQLELQNKVRLVFIALFDKYVLSQANSMFGEYNKRLIDADILPHLRYEVRKQAGGIEIIEHEVNADDDPQAYTETATPAQAGGQSPSDLGDELFGRICDLMSIRRSTQTGANADASASSAKVSPIRTHDGNIHSTLVNQINSLQANIQNVNADQSSADFIENIEIDENLIQTLQGTIASEREHIFGMIDRRQLPAADNNIIELVGMMFEYMLQEEDLPNIVKALLSRLHTPLLKVAVVDKTLFTYPGHAARLLLNEMTAAGKRWVDESAIDRGAFPKMQVIVDRVLLEFKENVELFDDLLEDFGSTINELLQRAERIELRTTEAASGQEKLQTARTRAQKEVQTLTQARPVNEATQDFLHLIWADKLTFVLLRNEQGDGSPAWQETIQLTERIIDFSATPKDKEQRKLRHQQLDSLQQEIREATGTLQKANKEKLLIALFDAQTQVLDAEAEPVGVVIPIEQKIPAEIKAPEKPSLSPEQQTMLERLKDVPFGTWFEFQKPGKRIKRAKLSWRSTITEKFMFVDQMGVKASVIAMHDLADSMIDGSVRIAKTEKQPFVDRALKAIHRILDHAA</sequence>
<dbReference type="InterPro" id="IPR012434">
    <property type="entry name" value="DUF1631"/>
</dbReference>